<dbReference type="Gene3D" id="1.10.357.10">
    <property type="entry name" value="Tetracycline Repressor, domain 2"/>
    <property type="match status" value="1"/>
</dbReference>
<name>A0A1P8UEG7_9GAMM</name>
<evidence type="ECO:0008006" key="6">
    <source>
        <dbReference type="Google" id="ProtNLM"/>
    </source>
</evidence>
<evidence type="ECO:0000256" key="3">
    <source>
        <dbReference type="ARBA" id="ARBA00023163"/>
    </source>
</evidence>
<keyword evidence="2" id="KW-0238">DNA-binding</keyword>
<dbReference type="EMBL" id="CP019434">
    <property type="protein sequence ID" value="APZ42188.1"/>
    <property type="molecule type" value="Genomic_DNA"/>
</dbReference>
<evidence type="ECO:0000313" key="4">
    <source>
        <dbReference type="EMBL" id="APZ42188.1"/>
    </source>
</evidence>
<sequence length="235" mass="26813">MTDVSIALPDDFASFKNAFTYQGSALYAWLFERNKDRITTNQAKFAVGNLEKIFSATFALTPRIGFPVMSLRDLSRESGLSMGGIYSYIESKERIAIMIKDLVNQVTDELLARAHAQTAPMQALETALREHIFAAEILQDWFGFLYFETRSLPRAHQEESKNIELRLEAALREWIDRVRQTRGIACDNTPIVATMLIALIQDRYLKPWKHRATGESPDNFAQRVLALMHCAIEHT</sequence>
<dbReference type="RefSeq" id="WP_076835646.1">
    <property type="nucleotide sequence ID" value="NZ_CP019434.1"/>
</dbReference>
<protein>
    <recommendedName>
        <fullName evidence="6">HTH tetR-type domain-containing protein</fullName>
    </recommendedName>
</protein>
<dbReference type="GO" id="GO:0003700">
    <property type="term" value="F:DNA-binding transcription factor activity"/>
    <property type="evidence" value="ECO:0007669"/>
    <property type="project" value="TreeGrafter"/>
</dbReference>
<dbReference type="PANTHER" id="PTHR30055">
    <property type="entry name" value="HTH-TYPE TRANSCRIPTIONAL REGULATOR RUTR"/>
    <property type="match status" value="1"/>
</dbReference>
<keyword evidence="1" id="KW-0805">Transcription regulation</keyword>
<dbReference type="Proteomes" id="UP000243807">
    <property type="component" value="Chromosome"/>
</dbReference>
<dbReference type="InterPro" id="IPR050109">
    <property type="entry name" value="HTH-type_TetR-like_transc_reg"/>
</dbReference>
<dbReference type="OrthoDB" id="9808189at2"/>
<proteinExistence type="predicted"/>
<dbReference type="AlphaFoldDB" id="A0A1P8UEG7"/>
<accession>A0A1P8UEG7</accession>
<dbReference type="PANTHER" id="PTHR30055:SF240">
    <property type="entry name" value="HTH-TYPE TRANSCRIPTIONAL REGULATOR ACRR"/>
    <property type="match status" value="1"/>
</dbReference>
<dbReference type="InterPro" id="IPR009057">
    <property type="entry name" value="Homeodomain-like_sf"/>
</dbReference>
<evidence type="ECO:0000313" key="5">
    <source>
        <dbReference type="Proteomes" id="UP000243807"/>
    </source>
</evidence>
<keyword evidence="3" id="KW-0804">Transcription</keyword>
<evidence type="ECO:0000256" key="2">
    <source>
        <dbReference type="ARBA" id="ARBA00023125"/>
    </source>
</evidence>
<keyword evidence="5" id="KW-1185">Reference proteome</keyword>
<evidence type="ECO:0000256" key="1">
    <source>
        <dbReference type="ARBA" id="ARBA00023015"/>
    </source>
</evidence>
<organism evidence="4 5">
    <name type="scientific">Acidihalobacter ferrooxydans</name>
    <dbReference type="NCBI Taxonomy" id="1765967"/>
    <lineage>
        <taxon>Bacteria</taxon>
        <taxon>Pseudomonadati</taxon>
        <taxon>Pseudomonadota</taxon>
        <taxon>Gammaproteobacteria</taxon>
        <taxon>Chromatiales</taxon>
        <taxon>Ectothiorhodospiraceae</taxon>
        <taxon>Acidihalobacter</taxon>
    </lineage>
</organism>
<gene>
    <name evidence="4" type="ORF">BW247_03005</name>
</gene>
<dbReference type="STRING" id="1765967.BW247_03005"/>
<dbReference type="GO" id="GO:0000976">
    <property type="term" value="F:transcription cis-regulatory region binding"/>
    <property type="evidence" value="ECO:0007669"/>
    <property type="project" value="TreeGrafter"/>
</dbReference>
<dbReference type="KEGG" id="afy:BW247_03005"/>
<reference evidence="4 5" key="1">
    <citation type="submission" date="2017-01" db="EMBL/GenBank/DDBJ databases">
        <title>Draft sequence of Acidihalobacter ferrooxidans strain DSM 14175 (strain V8).</title>
        <authorList>
            <person name="Khaleque H.N."/>
            <person name="Ramsay J.P."/>
            <person name="Murphy R.J.T."/>
            <person name="Kaksonen A.H."/>
            <person name="Boxall N.J."/>
            <person name="Watkin E.L.J."/>
        </authorList>
    </citation>
    <scope>NUCLEOTIDE SEQUENCE [LARGE SCALE GENOMIC DNA]</scope>
    <source>
        <strain evidence="4 5">V8</strain>
    </source>
</reference>
<dbReference type="SUPFAM" id="SSF46689">
    <property type="entry name" value="Homeodomain-like"/>
    <property type="match status" value="1"/>
</dbReference>